<accession>A0AAU9J939</accession>
<proteinExistence type="predicted"/>
<gene>
    <name evidence="1" type="ORF">BSTOLATCC_MIC34821</name>
</gene>
<protein>
    <recommendedName>
        <fullName evidence="3">Ubiquitin-like domain-containing protein</fullName>
    </recommendedName>
</protein>
<dbReference type="Proteomes" id="UP001162131">
    <property type="component" value="Unassembled WGS sequence"/>
</dbReference>
<dbReference type="SUPFAM" id="SSF54236">
    <property type="entry name" value="Ubiquitin-like"/>
    <property type="match status" value="1"/>
</dbReference>
<dbReference type="CDD" id="cd17039">
    <property type="entry name" value="Ubl_ubiquitin_like"/>
    <property type="match status" value="1"/>
</dbReference>
<evidence type="ECO:0000313" key="1">
    <source>
        <dbReference type="EMBL" id="CAG9323785.1"/>
    </source>
</evidence>
<comment type="caution">
    <text evidence="1">The sequence shown here is derived from an EMBL/GenBank/DDBJ whole genome shotgun (WGS) entry which is preliminary data.</text>
</comment>
<dbReference type="InterPro" id="IPR029071">
    <property type="entry name" value="Ubiquitin-like_domsf"/>
</dbReference>
<name>A0AAU9J939_9CILI</name>
<reference evidence="1" key="1">
    <citation type="submission" date="2021-09" db="EMBL/GenBank/DDBJ databases">
        <authorList>
            <consortium name="AG Swart"/>
            <person name="Singh M."/>
            <person name="Singh A."/>
            <person name="Seah K."/>
            <person name="Emmerich C."/>
        </authorList>
    </citation>
    <scope>NUCLEOTIDE SEQUENCE</scope>
    <source>
        <strain evidence="1">ATCC30299</strain>
    </source>
</reference>
<dbReference type="AlphaFoldDB" id="A0AAU9J939"/>
<dbReference type="EMBL" id="CAJZBQ010000035">
    <property type="protein sequence ID" value="CAG9323785.1"/>
    <property type="molecule type" value="Genomic_DNA"/>
</dbReference>
<evidence type="ECO:0008006" key="3">
    <source>
        <dbReference type="Google" id="ProtNLM"/>
    </source>
</evidence>
<sequence length="138" mass="15387">MGNCLKVLTKKTQGPTTKAEKVKKLSLKDTHQLDASNVEILHADGNTSAYICKYEKNEEVNANELLIMYFEGFDGRKEEVQIVAGERVSTLRTKAKAIMGLDDIHMVLDGKVLEDKFLLNQYKVSQGAVIDVIPVYSP</sequence>
<organism evidence="1 2">
    <name type="scientific">Blepharisma stoltei</name>
    <dbReference type="NCBI Taxonomy" id="1481888"/>
    <lineage>
        <taxon>Eukaryota</taxon>
        <taxon>Sar</taxon>
        <taxon>Alveolata</taxon>
        <taxon>Ciliophora</taxon>
        <taxon>Postciliodesmatophora</taxon>
        <taxon>Heterotrichea</taxon>
        <taxon>Heterotrichida</taxon>
        <taxon>Blepharismidae</taxon>
        <taxon>Blepharisma</taxon>
    </lineage>
</organism>
<keyword evidence="2" id="KW-1185">Reference proteome</keyword>
<evidence type="ECO:0000313" key="2">
    <source>
        <dbReference type="Proteomes" id="UP001162131"/>
    </source>
</evidence>